<evidence type="ECO:0000313" key="3">
    <source>
        <dbReference type="Proteomes" id="UP000006233"/>
    </source>
</evidence>
<sequence length="52" mass="6269">MDFQIQMALTVLLFGKIRRKPFELGFAYQFLLFLQNPLPLVLFLQIYLFFPK</sequence>
<comment type="caution">
    <text evidence="2">The sequence shown here is derived from an EMBL/GenBank/DDBJ whole genome shotgun (WGS) entry which is preliminary data.</text>
</comment>
<proteinExistence type="predicted"/>
<keyword evidence="1" id="KW-0812">Transmembrane</keyword>
<gene>
    <name evidence="2" type="ORF">GCWU000323_02585</name>
</gene>
<dbReference type="AlphaFoldDB" id="C9N164"/>
<reference evidence="2 3" key="1">
    <citation type="submission" date="2009-09" db="EMBL/GenBank/DDBJ databases">
        <authorList>
            <person name="Weinstock G."/>
            <person name="Sodergren E."/>
            <person name="Clifton S."/>
            <person name="Fulton L."/>
            <person name="Fulton B."/>
            <person name="Courtney L."/>
            <person name="Fronick C."/>
            <person name="Harrison M."/>
            <person name="Strong C."/>
            <person name="Farmer C."/>
            <person name="Delahaunty K."/>
            <person name="Markovic C."/>
            <person name="Hall O."/>
            <person name="Minx P."/>
            <person name="Tomlinson C."/>
            <person name="Mitreva M."/>
            <person name="Nelson J."/>
            <person name="Hou S."/>
            <person name="Wollam A."/>
            <person name="Pepin K.H."/>
            <person name="Johnson M."/>
            <person name="Bhonagiri V."/>
            <person name="Nash W.E."/>
            <person name="Warren W."/>
            <person name="Chinwalla A."/>
            <person name="Mardis E.R."/>
            <person name="Wilson R.K."/>
        </authorList>
    </citation>
    <scope>NUCLEOTIDE SEQUENCE [LARGE SCALE GENOMIC DNA]</scope>
    <source>
        <strain evidence="2 3">F0254</strain>
    </source>
</reference>
<organism evidence="2 3">
    <name type="scientific">Leptotrichia hofstadii F0254</name>
    <dbReference type="NCBI Taxonomy" id="634994"/>
    <lineage>
        <taxon>Bacteria</taxon>
        <taxon>Fusobacteriati</taxon>
        <taxon>Fusobacteriota</taxon>
        <taxon>Fusobacteriia</taxon>
        <taxon>Fusobacteriales</taxon>
        <taxon>Leptotrichiaceae</taxon>
        <taxon>Leptotrichia</taxon>
    </lineage>
</organism>
<keyword evidence="1" id="KW-0472">Membrane</keyword>
<name>C9N164_9FUSO</name>
<dbReference type="Proteomes" id="UP000006233">
    <property type="component" value="Unassembled WGS sequence"/>
</dbReference>
<keyword evidence="1" id="KW-1133">Transmembrane helix</keyword>
<evidence type="ECO:0000313" key="2">
    <source>
        <dbReference type="EMBL" id="EEX73257.1"/>
    </source>
</evidence>
<evidence type="ECO:0000256" key="1">
    <source>
        <dbReference type="SAM" id="Phobius"/>
    </source>
</evidence>
<accession>C9N164</accession>
<dbReference type="HOGENOM" id="CLU_3081376_0_0_0"/>
<feature type="transmembrane region" description="Helical" evidence="1">
    <location>
        <begin position="29"/>
        <end position="50"/>
    </location>
</feature>
<dbReference type="EMBL" id="ACVB02000029">
    <property type="protein sequence ID" value="EEX73257.1"/>
    <property type="molecule type" value="Genomic_DNA"/>
</dbReference>
<protein>
    <submittedName>
        <fullName evidence="2">Uncharacterized protein</fullName>
    </submittedName>
</protein>